<dbReference type="InterPro" id="IPR036869">
    <property type="entry name" value="J_dom_sf"/>
</dbReference>
<dbReference type="Pfam" id="PF00226">
    <property type="entry name" value="DnaJ"/>
    <property type="match status" value="1"/>
</dbReference>
<evidence type="ECO:0000256" key="6">
    <source>
        <dbReference type="SAM" id="MobiDB-lite"/>
    </source>
</evidence>
<feature type="chain" id="PRO_5046027652" description="J domain-containing protein" evidence="7">
    <location>
        <begin position="20"/>
        <end position="320"/>
    </location>
</feature>
<evidence type="ECO:0000256" key="5">
    <source>
        <dbReference type="ARBA" id="ARBA00037847"/>
    </source>
</evidence>
<keyword evidence="2 7" id="KW-0732">Signal</keyword>
<dbReference type="PROSITE" id="PS50076">
    <property type="entry name" value="DNAJ_2"/>
    <property type="match status" value="1"/>
</dbReference>
<evidence type="ECO:0000256" key="2">
    <source>
        <dbReference type="ARBA" id="ARBA00022729"/>
    </source>
</evidence>
<dbReference type="PANTHER" id="PTHR44653">
    <property type="entry name" value="DNAJ HOMOLOG SUBFAMILY C MEMBER 1"/>
    <property type="match status" value="1"/>
</dbReference>
<dbReference type="PRINTS" id="PR00625">
    <property type="entry name" value="JDOMAIN"/>
</dbReference>
<dbReference type="SUPFAM" id="SSF46565">
    <property type="entry name" value="Chaperone J-domain"/>
    <property type="match status" value="1"/>
</dbReference>
<dbReference type="CDD" id="cd06257">
    <property type="entry name" value="DnaJ"/>
    <property type="match status" value="1"/>
</dbReference>
<comment type="caution">
    <text evidence="9">The sequence shown here is derived from an EMBL/GenBank/DDBJ whole genome shotgun (WGS) entry which is preliminary data.</text>
</comment>
<comment type="subcellular location">
    <subcellularLocation>
        <location evidence="5">Endomembrane system</location>
        <topology evidence="5">Single-pass membrane protein</topology>
    </subcellularLocation>
</comment>
<dbReference type="PANTHER" id="PTHR44653:SF2">
    <property type="entry name" value="DNAJ HOMOLOG SUBFAMILY C MEMBER 1"/>
    <property type="match status" value="1"/>
</dbReference>
<dbReference type="Gene3D" id="1.10.287.110">
    <property type="entry name" value="DnaJ domain"/>
    <property type="match status" value="1"/>
</dbReference>
<evidence type="ECO:0000313" key="10">
    <source>
        <dbReference type="Proteomes" id="UP001556367"/>
    </source>
</evidence>
<evidence type="ECO:0000256" key="1">
    <source>
        <dbReference type="ARBA" id="ARBA00022692"/>
    </source>
</evidence>
<accession>A0ABR3J1M0</accession>
<gene>
    <name evidence="9" type="ORF">HGRIS_009532</name>
</gene>
<proteinExistence type="predicted"/>
<keyword evidence="4" id="KW-0472">Membrane</keyword>
<sequence length="320" mass="36025">MRFIYFFALLALLATSVLAWEKEDHEIFDIVSELEASEGKGTTFYSWLDVPSTATTPEIARAYRKLSMQLHPDKNPNKKNAHERFARLGVISTILRNEESRKRYDFFYKNGVPKWRGTGYYYSRFRPGLGTVLVFLIFVTSGMQHIVQRMTYSTDLKRVQRIISDAKLQAWGPKMIPLEGEKRVKVNIGSPQYDEDGYPVPSNRQIMMVVRGQEVFIRNPDGSEEPVNESTASKPALSNTWFISLVKFAFSSAIGRFVPSKKGNDGDAYDGDVKEALEIDDTDDGSTSASETRSGTATPLEGRLAAVKAGGKRRKAVRKK</sequence>
<organism evidence="9 10">
    <name type="scientific">Hohenbuehelia grisea</name>
    <dbReference type="NCBI Taxonomy" id="104357"/>
    <lineage>
        <taxon>Eukaryota</taxon>
        <taxon>Fungi</taxon>
        <taxon>Dikarya</taxon>
        <taxon>Basidiomycota</taxon>
        <taxon>Agaricomycotina</taxon>
        <taxon>Agaricomycetes</taxon>
        <taxon>Agaricomycetidae</taxon>
        <taxon>Agaricales</taxon>
        <taxon>Pleurotineae</taxon>
        <taxon>Pleurotaceae</taxon>
        <taxon>Hohenbuehelia</taxon>
    </lineage>
</organism>
<feature type="compositionally biased region" description="Polar residues" evidence="6">
    <location>
        <begin position="285"/>
        <end position="297"/>
    </location>
</feature>
<evidence type="ECO:0000313" key="9">
    <source>
        <dbReference type="EMBL" id="KAL0949479.1"/>
    </source>
</evidence>
<evidence type="ECO:0000256" key="3">
    <source>
        <dbReference type="ARBA" id="ARBA00022989"/>
    </source>
</evidence>
<keyword evidence="1" id="KW-0812">Transmembrane</keyword>
<dbReference type="Proteomes" id="UP001556367">
    <property type="component" value="Unassembled WGS sequence"/>
</dbReference>
<dbReference type="InterPro" id="IPR052606">
    <property type="entry name" value="DnaJ_domain_protein"/>
</dbReference>
<evidence type="ECO:0000256" key="7">
    <source>
        <dbReference type="SAM" id="SignalP"/>
    </source>
</evidence>
<feature type="domain" description="J" evidence="8">
    <location>
        <begin position="43"/>
        <end position="108"/>
    </location>
</feature>
<evidence type="ECO:0000256" key="4">
    <source>
        <dbReference type="ARBA" id="ARBA00023136"/>
    </source>
</evidence>
<dbReference type="InterPro" id="IPR001623">
    <property type="entry name" value="DnaJ_domain"/>
</dbReference>
<keyword evidence="3" id="KW-1133">Transmembrane helix</keyword>
<protein>
    <recommendedName>
        <fullName evidence="8">J domain-containing protein</fullName>
    </recommendedName>
</protein>
<name>A0ABR3J1M0_9AGAR</name>
<dbReference type="SMART" id="SM00271">
    <property type="entry name" value="DnaJ"/>
    <property type="match status" value="1"/>
</dbReference>
<feature type="signal peptide" evidence="7">
    <location>
        <begin position="1"/>
        <end position="19"/>
    </location>
</feature>
<feature type="compositionally biased region" description="Basic residues" evidence="6">
    <location>
        <begin position="310"/>
        <end position="320"/>
    </location>
</feature>
<keyword evidence="10" id="KW-1185">Reference proteome</keyword>
<reference evidence="10" key="1">
    <citation type="submission" date="2024-06" db="EMBL/GenBank/DDBJ databases">
        <title>Multi-omics analyses provide insights into the biosynthesis of the anticancer antibiotic pleurotin in Hohenbuehelia grisea.</title>
        <authorList>
            <person name="Weaver J.A."/>
            <person name="Alberti F."/>
        </authorList>
    </citation>
    <scope>NUCLEOTIDE SEQUENCE [LARGE SCALE GENOMIC DNA]</scope>
    <source>
        <strain evidence="10">T-177</strain>
    </source>
</reference>
<feature type="region of interest" description="Disordered" evidence="6">
    <location>
        <begin position="261"/>
        <end position="320"/>
    </location>
</feature>
<dbReference type="EMBL" id="JASNQZ010000012">
    <property type="protein sequence ID" value="KAL0949479.1"/>
    <property type="molecule type" value="Genomic_DNA"/>
</dbReference>
<evidence type="ECO:0000259" key="8">
    <source>
        <dbReference type="PROSITE" id="PS50076"/>
    </source>
</evidence>